<reference evidence="3" key="1">
    <citation type="submission" date="2011-08" db="EMBL/GenBank/DDBJ databases">
        <authorList>
            <person name="Rombauts S."/>
        </authorList>
    </citation>
    <scope>NUCLEOTIDE SEQUENCE</scope>
    <source>
        <strain evidence="3">London</strain>
    </source>
</reference>
<organism evidence="2 3">
    <name type="scientific">Tetranychus urticae</name>
    <name type="common">Two-spotted spider mite</name>
    <dbReference type="NCBI Taxonomy" id="32264"/>
    <lineage>
        <taxon>Eukaryota</taxon>
        <taxon>Metazoa</taxon>
        <taxon>Ecdysozoa</taxon>
        <taxon>Arthropoda</taxon>
        <taxon>Chelicerata</taxon>
        <taxon>Arachnida</taxon>
        <taxon>Acari</taxon>
        <taxon>Acariformes</taxon>
        <taxon>Trombidiformes</taxon>
        <taxon>Prostigmata</taxon>
        <taxon>Eleutherengona</taxon>
        <taxon>Raphignathae</taxon>
        <taxon>Tetranychoidea</taxon>
        <taxon>Tetranychidae</taxon>
        <taxon>Tetranychus</taxon>
    </lineage>
</organism>
<evidence type="ECO:0000313" key="2">
    <source>
        <dbReference type="EnsemblMetazoa" id="tetur34g00470.1"/>
    </source>
</evidence>
<proteinExistence type="predicted"/>
<evidence type="ECO:0000313" key="3">
    <source>
        <dbReference type="Proteomes" id="UP000015104"/>
    </source>
</evidence>
<dbReference type="EnsemblMetazoa" id="tetur34g00470.1">
    <property type="protein sequence ID" value="tetur34g00470.1"/>
    <property type="gene ID" value="tetur34g00470"/>
</dbReference>
<reference evidence="2" key="2">
    <citation type="submission" date="2015-06" db="UniProtKB">
        <authorList>
            <consortium name="EnsemblMetazoa"/>
        </authorList>
    </citation>
    <scope>IDENTIFICATION</scope>
</reference>
<keyword evidence="3" id="KW-1185">Reference proteome</keyword>
<sequence>MKPSTSSNETGNSVHSKSTVNPKDQPTSSSSYEGNHIFKYHCSPWIEEKVWNKVHPKARATCPNEPNGCSKGKPGKPKKPVEPSDSMLDDVSSKDRLSDTIILDDSKLPSTASTKTSKISENRISMWPTHPLPRRMSDNLSPSVCGYTGSNTVNDTLDWMQDYLHMMRSYNYAECLLLDNSTIDSICSFKPNKRIEKIKSFNLAHCDRYPLVNVLSDDAWAKLISSNTSLCVNVLQEVTVKV</sequence>
<accession>T1L2U8</accession>
<name>T1L2U8_TETUR</name>
<dbReference type="HOGENOM" id="CLU_1148517_0_0_1"/>
<feature type="compositionally biased region" description="Polar residues" evidence="1">
    <location>
        <begin position="1"/>
        <end position="33"/>
    </location>
</feature>
<dbReference type="Proteomes" id="UP000015104">
    <property type="component" value="Unassembled WGS sequence"/>
</dbReference>
<protein>
    <submittedName>
        <fullName evidence="2">Uncharacterized protein</fullName>
    </submittedName>
</protein>
<feature type="region of interest" description="Disordered" evidence="1">
    <location>
        <begin position="59"/>
        <end position="95"/>
    </location>
</feature>
<feature type="region of interest" description="Disordered" evidence="1">
    <location>
        <begin position="1"/>
        <end position="34"/>
    </location>
</feature>
<dbReference type="EMBL" id="CAEY01000991">
    <property type="status" value="NOT_ANNOTATED_CDS"/>
    <property type="molecule type" value="Genomic_DNA"/>
</dbReference>
<dbReference type="AlphaFoldDB" id="T1L2U8"/>
<evidence type="ECO:0000256" key="1">
    <source>
        <dbReference type="SAM" id="MobiDB-lite"/>
    </source>
</evidence>